<keyword evidence="1" id="KW-1133">Transmembrane helix</keyword>
<name>Q1K1Y7_DESA6</name>
<feature type="transmembrane region" description="Helical" evidence="1">
    <location>
        <begin position="21"/>
        <end position="40"/>
    </location>
</feature>
<dbReference type="Pfam" id="PF05137">
    <property type="entry name" value="PilN"/>
    <property type="match status" value="1"/>
</dbReference>
<gene>
    <name evidence="2" type="ORF">Dace_2747</name>
</gene>
<evidence type="ECO:0000313" key="2">
    <source>
        <dbReference type="EMBL" id="EAT16652.1"/>
    </source>
</evidence>
<dbReference type="RefSeq" id="WP_005998728.1">
    <property type="nucleotide sequence ID" value="NZ_AAEW02000004.1"/>
</dbReference>
<reference evidence="2" key="2">
    <citation type="submission" date="2006-05" db="EMBL/GenBank/DDBJ databases">
        <title>Sequencing of the draft genome and assembly of Desulfuromonas acetoxidans DSM 684.</title>
        <authorList>
            <consortium name="US DOE Joint Genome Institute (JGI-PGF)"/>
            <person name="Copeland A."/>
            <person name="Lucas S."/>
            <person name="Lapidus A."/>
            <person name="Barry K."/>
            <person name="Detter J.C."/>
            <person name="Glavina del Rio T."/>
            <person name="Hammon N."/>
            <person name="Israni S."/>
            <person name="Dalin E."/>
            <person name="Tice H."/>
            <person name="Bruce D."/>
            <person name="Pitluck S."/>
            <person name="Richardson P."/>
        </authorList>
    </citation>
    <scope>NUCLEOTIDE SEQUENCE [LARGE SCALE GENOMIC DNA]</scope>
    <source>
        <strain evidence="2">DSM 684</strain>
    </source>
</reference>
<reference evidence="2" key="1">
    <citation type="submission" date="2006-05" db="EMBL/GenBank/DDBJ databases">
        <title>Annotation of the draft genome assembly of Desulfuromonas acetoxidans DSM 684.</title>
        <authorList>
            <consortium name="US DOE Joint Genome Institute (JGI-ORNL)"/>
            <person name="Larimer F."/>
            <person name="Land M."/>
            <person name="Hauser L."/>
        </authorList>
    </citation>
    <scope>NUCLEOTIDE SEQUENCE [LARGE SCALE GENOMIC DNA]</scope>
    <source>
        <strain evidence="2">DSM 684</strain>
    </source>
</reference>
<evidence type="ECO:0000256" key="1">
    <source>
        <dbReference type="SAM" id="Phobius"/>
    </source>
</evidence>
<protein>
    <recommendedName>
        <fullName evidence="4">Fimbrial assembly</fullName>
    </recommendedName>
</protein>
<dbReference type="InterPro" id="IPR007813">
    <property type="entry name" value="PilN"/>
</dbReference>
<evidence type="ECO:0008006" key="4">
    <source>
        <dbReference type="Google" id="ProtNLM"/>
    </source>
</evidence>
<evidence type="ECO:0000313" key="3">
    <source>
        <dbReference type="Proteomes" id="UP000005695"/>
    </source>
</evidence>
<dbReference type="AlphaFoldDB" id="Q1K1Y7"/>
<accession>Q1K1Y7</accession>
<organism evidence="2 3">
    <name type="scientific">Desulfuromonas acetoxidans (strain DSM 684 / 11070)</name>
    <dbReference type="NCBI Taxonomy" id="281689"/>
    <lineage>
        <taxon>Bacteria</taxon>
        <taxon>Pseudomonadati</taxon>
        <taxon>Thermodesulfobacteriota</taxon>
        <taxon>Desulfuromonadia</taxon>
        <taxon>Desulfuromonadales</taxon>
        <taxon>Desulfuromonadaceae</taxon>
        <taxon>Desulfuromonas</taxon>
    </lineage>
</organism>
<keyword evidence="1" id="KW-0812">Transmembrane</keyword>
<proteinExistence type="predicted"/>
<dbReference type="OrthoDB" id="6876592at2"/>
<comment type="caution">
    <text evidence="2">The sequence shown here is derived from an EMBL/GenBank/DDBJ whole genome shotgun (WGS) entry which is preliminary data.</text>
</comment>
<keyword evidence="3" id="KW-1185">Reference proteome</keyword>
<keyword evidence="1" id="KW-0472">Membrane</keyword>
<dbReference type="Proteomes" id="UP000005695">
    <property type="component" value="Unassembled WGS sequence"/>
</dbReference>
<dbReference type="EMBL" id="AAEW02000004">
    <property type="protein sequence ID" value="EAT16652.1"/>
    <property type="molecule type" value="Genomic_DNA"/>
</dbReference>
<sequence length="198" mass="22421">MQQINLYQDQFKPQRRSQLGTILTTAFVAMIVVMVLLNWWQGRQRDQWQQRQAAERQRQNSLQADLTALGDKVATLQPSALLAQKLIETRHQLDLRKPVLHQVERLSAKKELVIDSLEALALQPLPSAWLTTVEFADGGDEMMLGGVALQAERLPQLVEELAQQPVFSGRHFAFARLERQSSGGYSFDLSTRQGGENE</sequence>